<dbReference type="InterPro" id="IPR011009">
    <property type="entry name" value="Kinase-like_dom_sf"/>
</dbReference>
<evidence type="ECO:0000256" key="6">
    <source>
        <dbReference type="ARBA" id="ARBA00022777"/>
    </source>
</evidence>
<protein>
    <recommendedName>
        <fullName evidence="1">non-specific serine/threonine protein kinase</fullName>
        <ecNumber evidence="1">2.7.11.1</ecNumber>
    </recommendedName>
</protein>
<dbReference type="GO" id="GO:0004521">
    <property type="term" value="F:RNA endonuclease activity"/>
    <property type="evidence" value="ECO:0007669"/>
    <property type="project" value="InterPro"/>
</dbReference>
<evidence type="ECO:0000256" key="4">
    <source>
        <dbReference type="ARBA" id="ARBA00022729"/>
    </source>
</evidence>
<dbReference type="Pfam" id="PF06479">
    <property type="entry name" value="Ribonuc_2-5A"/>
    <property type="match status" value="1"/>
</dbReference>
<dbReference type="GO" id="GO:1990604">
    <property type="term" value="C:IRE1-TRAF2-ASK1 complex"/>
    <property type="evidence" value="ECO:0007669"/>
    <property type="project" value="TreeGrafter"/>
</dbReference>
<feature type="domain" description="KEN" evidence="9">
    <location>
        <begin position="457"/>
        <end position="589"/>
    </location>
</feature>
<dbReference type="AlphaFoldDB" id="A0A4Z0A2S9"/>
<dbReference type="GO" id="GO:0004674">
    <property type="term" value="F:protein serine/threonine kinase activity"/>
    <property type="evidence" value="ECO:0007669"/>
    <property type="project" value="UniProtKB-KW"/>
</dbReference>
<dbReference type="GO" id="GO:0036498">
    <property type="term" value="P:IRE1-mediated unfolded protein response"/>
    <property type="evidence" value="ECO:0007669"/>
    <property type="project" value="TreeGrafter"/>
</dbReference>
<dbReference type="PANTHER" id="PTHR13954:SF6">
    <property type="entry name" value="NON-SPECIFIC SERINE_THREONINE PROTEIN KINASE"/>
    <property type="match status" value="1"/>
</dbReference>
<dbReference type="FunFam" id="3.30.200.20:FF:000077">
    <property type="entry name" value="Putative Serine/threonine-protein kinase/endoribonuclease IRE1"/>
    <property type="match status" value="1"/>
</dbReference>
<evidence type="ECO:0000256" key="1">
    <source>
        <dbReference type="ARBA" id="ARBA00012513"/>
    </source>
</evidence>
<dbReference type="OrthoDB" id="63989at2759"/>
<dbReference type="InterPro" id="IPR045133">
    <property type="entry name" value="IRE1/2-like"/>
</dbReference>
<proteinExistence type="predicted"/>
<dbReference type="Proteomes" id="UP000298061">
    <property type="component" value="Unassembled WGS sequence"/>
</dbReference>
<keyword evidence="4" id="KW-0732">Signal</keyword>
<keyword evidence="7" id="KW-0067">ATP-binding</keyword>
<sequence length="863" mass="95946">MSLSLTFGSFGDIVALIQVGNDIIKLLRNVKDSSHNHTHQELYDELQSTVNAVASVQNLLSTEAHNIPPSVWNGLGFAVGTSLALMEKMKAKLSLRDSTARPDGPSGSARISSAWKRIDWELVRKGEWLNLRQRLKDQFAVISLLLALSTHSTNSVNGKHAPSTPRLVLISSVTKPSDPSLVISETVIGRGPHDSIVFEGSLQGRPVAVKRIPKQSTAMAQTDVNLLRGADSHPNVIRYYYLEATIDHLYVVLDLCPASLADIIDKPFAHPDIIASFDPKRAVRQILSGMQHLHVLNIIHCAVKPQNVLVSGVKKGLDEAGMHRMLISDYGMRTRRADQQGRLMSVSSVDDGWRAPQVLTGQVQLDEMVIEDINHTVTDPAVSVQYRLKKAVDIFPLGCLLYYTLTKGEHPFGPVYERDANVLKVKSSFQGLSKQPVKDAWEAETLILAMVEPEAAISKRIAFLQDVSERFQSMGEIELAALEQDAALVVGDDWLARLDAKFVEVIKKRGEAYDVRSIRDLLRVLRKEVCHAWFLLIRDSEELQYRIELSVHGLEDDFSGSWSMQERLKKLNDTQTAWQYLRWGDKVHVATIAREHIFLEGDVLAYQHPSRPELWFRRFKVGSSTTEDLKFKVDYSAHAEKPAIAFDPSQDLVVLAYLHSFLSRFQTPGSASATSALNVLSLSPSRDAEQLIYLHAGEADTNTDSEFATLVLLVAASKLLAKIASASEPISPWAAWSDCVVFIDMWPWISSETGVHCVAGMRFVQPHTFWTEDGPLSLVVKDCNAPRVIRAGGTSASETDYVAPGDWTDEAITLERPRALREAPVPEGISNTSMVMVSEEALFVVDQDPSADVYEVYMLPFER</sequence>
<dbReference type="GO" id="GO:0006397">
    <property type="term" value="P:mRNA processing"/>
    <property type="evidence" value="ECO:0007669"/>
    <property type="project" value="InterPro"/>
</dbReference>
<gene>
    <name evidence="10" type="ORF">EWM64_g3252</name>
</gene>
<dbReference type="STRING" id="135208.A0A4Z0A2S9"/>
<dbReference type="Gene3D" id="1.20.1440.180">
    <property type="entry name" value="KEN domain"/>
    <property type="match status" value="1"/>
</dbReference>
<evidence type="ECO:0000313" key="11">
    <source>
        <dbReference type="Proteomes" id="UP000298061"/>
    </source>
</evidence>
<dbReference type="GO" id="GO:0051082">
    <property type="term" value="F:unfolded protein binding"/>
    <property type="evidence" value="ECO:0007669"/>
    <property type="project" value="TreeGrafter"/>
</dbReference>
<organism evidence="10 11">
    <name type="scientific">Hericium alpestre</name>
    <dbReference type="NCBI Taxonomy" id="135208"/>
    <lineage>
        <taxon>Eukaryota</taxon>
        <taxon>Fungi</taxon>
        <taxon>Dikarya</taxon>
        <taxon>Basidiomycota</taxon>
        <taxon>Agaricomycotina</taxon>
        <taxon>Agaricomycetes</taxon>
        <taxon>Russulales</taxon>
        <taxon>Hericiaceae</taxon>
        <taxon>Hericium</taxon>
    </lineage>
</organism>
<dbReference type="Gene3D" id="1.10.510.10">
    <property type="entry name" value="Transferase(Phosphotransferase) domain 1"/>
    <property type="match status" value="1"/>
</dbReference>
<dbReference type="Pfam" id="PF00069">
    <property type="entry name" value="Pkinase"/>
    <property type="match status" value="1"/>
</dbReference>
<comment type="caution">
    <text evidence="10">The sequence shown here is derived from an EMBL/GenBank/DDBJ whole genome shotgun (WGS) entry which is preliminary data.</text>
</comment>
<evidence type="ECO:0000259" key="8">
    <source>
        <dbReference type="PROSITE" id="PS50011"/>
    </source>
</evidence>
<dbReference type="EMBL" id="SFCI01000291">
    <property type="protein sequence ID" value="TFY80760.1"/>
    <property type="molecule type" value="Genomic_DNA"/>
</dbReference>
<dbReference type="InterPro" id="IPR038357">
    <property type="entry name" value="KEN_sf"/>
</dbReference>
<evidence type="ECO:0000313" key="10">
    <source>
        <dbReference type="EMBL" id="TFY80760.1"/>
    </source>
</evidence>
<dbReference type="EC" id="2.7.11.1" evidence="1"/>
<keyword evidence="3" id="KW-0808">Transferase</keyword>
<dbReference type="InterPro" id="IPR010513">
    <property type="entry name" value="KEN_dom"/>
</dbReference>
<reference evidence="10 11" key="1">
    <citation type="submission" date="2019-02" db="EMBL/GenBank/DDBJ databases">
        <title>Genome sequencing of the rare red list fungi Hericium alpestre (H. flagellum).</title>
        <authorList>
            <person name="Buettner E."/>
            <person name="Kellner H."/>
        </authorList>
    </citation>
    <scope>NUCLEOTIDE SEQUENCE [LARGE SCALE GENOMIC DNA]</scope>
    <source>
        <strain evidence="10 11">DSM 108284</strain>
    </source>
</reference>
<keyword evidence="5" id="KW-0547">Nucleotide-binding</keyword>
<dbReference type="GO" id="GO:0070059">
    <property type="term" value="P:intrinsic apoptotic signaling pathway in response to endoplasmic reticulum stress"/>
    <property type="evidence" value="ECO:0007669"/>
    <property type="project" value="TreeGrafter"/>
</dbReference>
<dbReference type="PROSITE" id="PS51392">
    <property type="entry name" value="KEN"/>
    <property type="match status" value="1"/>
</dbReference>
<dbReference type="SUPFAM" id="SSF56112">
    <property type="entry name" value="Protein kinase-like (PK-like)"/>
    <property type="match status" value="1"/>
</dbReference>
<dbReference type="PROSITE" id="PS50011">
    <property type="entry name" value="PROTEIN_KINASE_DOM"/>
    <property type="match status" value="1"/>
</dbReference>
<keyword evidence="11" id="KW-1185">Reference proteome</keyword>
<evidence type="ECO:0000259" key="9">
    <source>
        <dbReference type="PROSITE" id="PS51392"/>
    </source>
</evidence>
<name>A0A4Z0A2S9_9AGAM</name>
<keyword evidence="2" id="KW-0723">Serine/threonine-protein kinase</keyword>
<dbReference type="PANTHER" id="PTHR13954">
    <property type="entry name" value="IRE1-RELATED"/>
    <property type="match status" value="1"/>
</dbReference>
<dbReference type="Gene3D" id="3.30.200.20">
    <property type="entry name" value="Phosphorylase Kinase, domain 1"/>
    <property type="match status" value="1"/>
</dbReference>
<evidence type="ECO:0000256" key="7">
    <source>
        <dbReference type="ARBA" id="ARBA00022840"/>
    </source>
</evidence>
<feature type="domain" description="Protein kinase" evidence="8">
    <location>
        <begin position="182"/>
        <end position="472"/>
    </location>
</feature>
<evidence type="ECO:0000256" key="2">
    <source>
        <dbReference type="ARBA" id="ARBA00022527"/>
    </source>
</evidence>
<keyword evidence="6" id="KW-0418">Kinase</keyword>
<accession>A0A4Z0A2S9</accession>
<dbReference type="GO" id="GO:0005524">
    <property type="term" value="F:ATP binding"/>
    <property type="evidence" value="ECO:0007669"/>
    <property type="project" value="UniProtKB-KW"/>
</dbReference>
<dbReference type="InterPro" id="IPR000719">
    <property type="entry name" value="Prot_kinase_dom"/>
</dbReference>
<evidence type="ECO:0000256" key="3">
    <source>
        <dbReference type="ARBA" id="ARBA00022679"/>
    </source>
</evidence>
<evidence type="ECO:0000256" key="5">
    <source>
        <dbReference type="ARBA" id="ARBA00022741"/>
    </source>
</evidence>